<feature type="transmembrane region" description="Helical" evidence="1">
    <location>
        <begin position="89"/>
        <end position="120"/>
    </location>
</feature>
<keyword evidence="1" id="KW-0472">Membrane</keyword>
<dbReference type="EMBL" id="JACDUR010000004">
    <property type="protein sequence ID" value="MBA2892550.1"/>
    <property type="molecule type" value="Genomic_DNA"/>
</dbReference>
<proteinExistence type="predicted"/>
<organism evidence="3 4">
    <name type="scientific">Nonomuraea soli</name>
    <dbReference type="NCBI Taxonomy" id="1032476"/>
    <lineage>
        <taxon>Bacteria</taxon>
        <taxon>Bacillati</taxon>
        <taxon>Actinomycetota</taxon>
        <taxon>Actinomycetes</taxon>
        <taxon>Streptosporangiales</taxon>
        <taxon>Streptosporangiaceae</taxon>
        <taxon>Nonomuraea</taxon>
    </lineage>
</organism>
<dbReference type="InterPro" id="IPR007349">
    <property type="entry name" value="DUF418"/>
</dbReference>
<evidence type="ECO:0000256" key="1">
    <source>
        <dbReference type="SAM" id="Phobius"/>
    </source>
</evidence>
<feature type="transmembrane region" description="Helical" evidence="1">
    <location>
        <begin position="12"/>
        <end position="31"/>
    </location>
</feature>
<dbReference type="PANTHER" id="PTHR30590:SF2">
    <property type="entry name" value="INNER MEMBRANE PROTEIN"/>
    <property type="match status" value="1"/>
</dbReference>
<feature type="domain" description="DUF418" evidence="2">
    <location>
        <begin position="222"/>
        <end position="358"/>
    </location>
</feature>
<keyword evidence="4" id="KW-1185">Reference proteome</keyword>
<reference evidence="3 4" key="1">
    <citation type="submission" date="2020-07" db="EMBL/GenBank/DDBJ databases">
        <title>Genomic Encyclopedia of Type Strains, Phase IV (KMG-IV): sequencing the most valuable type-strain genomes for metagenomic binning, comparative biology and taxonomic classification.</title>
        <authorList>
            <person name="Goeker M."/>
        </authorList>
    </citation>
    <scope>NUCLEOTIDE SEQUENCE [LARGE SCALE GENOMIC DNA]</scope>
    <source>
        <strain evidence="3 4">DSM 45533</strain>
    </source>
</reference>
<accession>A0A7W0CKB9</accession>
<dbReference type="PANTHER" id="PTHR30590">
    <property type="entry name" value="INNER MEMBRANE PROTEIN"/>
    <property type="match status" value="1"/>
</dbReference>
<feature type="transmembrane region" description="Helical" evidence="1">
    <location>
        <begin position="319"/>
        <end position="335"/>
    </location>
</feature>
<dbReference type="Proteomes" id="UP000530928">
    <property type="component" value="Unassembled WGS sequence"/>
</dbReference>
<feature type="transmembrane region" description="Helical" evidence="1">
    <location>
        <begin position="43"/>
        <end position="69"/>
    </location>
</feature>
<dbReference type="AlphaFoldDB" id="A0A7W0CKB9"/>
<dbReference type="InterPro" id="IPR052529">
    <property type="entry name" value="Bact_Transport_Assoc"/>
</dbReference>
<evidence type="ECO:0000313" key="4">
    <source>
        <dbReference type="Proteomes" id="UP000530928"/>
    </source>
</evidence>
<evidence type="ECO:0000313" key="3">
    <source>
        <dbReference type="EMBL" id="MBA2892550.1"/>
    </source>
</evidence>
<comment type="caution">
    <text evidence="3">The sequence shown here is derived from an EMBL/GenBank/DDBJ whole genome shotgun (WGS) entry which is preliminary data.</text>
</comment>
<feature type="transmembrane region" description="Helical" evidence="1">
    <location>
        <begin position="185"/>
        <end position="206"/>
    </location>
</feature>
<feature type="transmembrane region" description="Helical" evidence="1">
    <location>
        <begin position="294"/>
        <end position="313"/>
    </location>
</feature>
<evidence type="ECO:0000259" key="2">
    <source>
        <dbReference type="Pfam" id="PF04235"/>
    </source>
</evidence>
<feature type="transmembrane region" description="Helical" evidence="1">
    <location>
        <begin position="132"/>
        <end position="153"/>
    </location>
</feature>
<keyword evidence="1" id="KW-1133">Transmembrane helix</keyword>
<protein>
    <recommendedName>
        <fullName evidence="2">DUF418 domain-containing protein</fullName>
    </recommendedName>
</protein>
<dbReference type="Pfam" id="PF04235">
    <property type="entry name" value="DUF418"/>
    <property type="match status" value="1"/>
</dbReference>
<sequence length="375" mass="39790">MNRVTEIDGIRGFALAGILVANIGFFANPGLSEVGMTVSLQQGPVAFLVNTLVLSKFYVIFSFLFGYSFTLQMRSAGDDTKARTVRRCLALLVLGVAHGLLLWIGDILTLYAVLGLLLLPMRDMAPRTAVKAGSWILGVWAVLWLALAGLAMLDPGQQAAPVATVSQTTFTDGPLGMLRFQLETYPSLAALVWVFQGPPAFAMFLFGLAAGKSRVLERPLPLGRIQWIGYGAGLPVAVLFGLTSGTEGAASVLALALTTLTAPLLAAAYVATLLRLPRLVRTIAPAGRMAASNYIGQSVLACLVFSGYGLGLAGRLPPIAVMGVAALIYATLLALSRRWLRSHQQGPVEMLLRRVTYAGSSSSRRPHAARSAPPK</sequence>
<feature type="transmembrane region" description="Helical" evidence="1">
    <location>
        <begin position="252"/>
        <end position="274"/>
    </location>
</feature>
<name>A0A7W0CKB9_9ACTN</name>
<feature type="transmembrane region" description="Helical" evidence="1">
    <location>
        <begin position="227"/>
        <end position="246"/>
    </location>
</feature>
<dbReference type="RefSeq" id="WP_220133777.1">
    <property type="nucleotide sequence ID" value="NZ_BAABAM010000003.1"/>
</dbReference>
<keyword evidence="1" id="KW-0812">Transmembrane</keyword>
<gene>
    <name evidence="3" type="ORF">HNR30_003904</name>
</gene>